<protein>
    <submittedName>
        <fullName evidence="1">Uncharacterized protein</fullName>
    </submittedName>
</protein>
<evidence type="ECO:0000313" key="1">
    <source>
        <dbReference type="EMBL" id="KAF8792844.1"/>
    </source>
</evidence>
<reference evidence="1" key="1">
    <citation type="journal article" date="2020" name="bioRxiv">
        <title>Chromosome-level reference genome of the European wasp spider Argiope bruennichi: a resource for studies on range expansion and evolutionary adaptation.</title>
        <authorList>
            <person name="Sheffer M.M."/>
            <person name="Hoppe A."/>
            <person name="Krehenwinkel H."/>
            <person name="Uhl G."/>
            <person name="Kuss A.W."/>
            <person name="Jensen L."/>
            <person name="Jensen C."/>
            <person name="Gillespie R.G."/>
            <person name="Hoff K.J."/>
            <person name="Prost S."/>
        </authorList>
    </citation>
    <scope>NUCLEOTIDE SEQUENCE</scope>
</reference>
<keyword evidence="2" id="KW-1185">Reference proteome</keyword>
<comment type="caution">
    <text evidence="1">The sequence shown here is derived from an EMBL/GenBank/DDBJ whole genome shotgun (WGS) entry which is preliminary data.</text>
</comment>
<gene>
    <name evidence="1" type="ORF">HNY73_004393</name>
</gene>
<reference evidence="1" key="2">
    <citation type="submission" date="2020-06" db="EMBL/GenBank/DDBJ databases">
        <authorList>
            <person name="Sheffer M."/>
        </authorList>
    </citation>
    <scope>NUCLEOTIDE SEQUENCE</scope>
</reference>
<dbReference type="Proteomes" id="UP000807504">
    <property type="component" value="Unassembled WGS sequence"/>
</dbReference>
<name>A0A8T0FNU2_ARGBR</name>
<dbReference type="EMBL" id="JABXBU010000003">
    <property type="protein sequence ID" value="KAF8792844.1"/>
    <property type="molecule type" value="Genomic_DNA"/>
</dbReference>
<dbReference type="AlphaFoldDB" id="A0A8T0FNU2"/>
<accession>A0A8T0FNU2</accession>
<sequence length="66" mass="7520">MDTAVNRDLFLEKLNVLIAAHGLAYEKDCQDNNDEGIIPKALSLSQRTKIRPLNESRGWGRMEAEY</sequence>
<proteinExistence type="predicted"/>
<organism evidence="1 2">
    <name type="scientific">Argiope bruennichi</name>
    <name type="common">Wasp spider</name>
    <name type="synonym">Aranea bruennichi</name>
    <dbReference type="NCBI Taxonomy" id="94029"/>
    <lineage>
        <taxon>Eukaryota</taxon>
        <taxon>Metazoa</taxon>
        <taxon>Ecdysozoa</taxon>
        <taxon>Arthropoda</taxon>
        <taxon>Chelicerata</taxon>
        <taxon>Arachnida</taxon>
        <taxon>Araneae</taxon>
        <taxon>Araneomorphae</taxon>
        <taxon>Entelegynae</taxon>
        <taxon>Araneoidea</taxon>
        <taxon>Araneidae</taxon>
        <taxon>Argiope</taxon>
    </lineage>
</organism>
<evidence type="ECO:0000313" key="2">
    <source>
        <dbReference type="Proteomes" id="UP000807504"/>
    </source>
</evidence>